<dbReference type="EMBL" id="JQCE01000038">
    <property type="protein sequence ID" value="KRO16489.1"/>
    <property type="molecule type" value="Genomic_DNA"/>
</dbReference>
<sequence>MLKKIVLGVLLVLWWLPSVHVDAQLDSDYDPFFGGFVARPPEHFILPRGVQVRLAPMVYPPAAATGQKPARFSWQMPKEISLQVFDNAQSMVSLQAHAVGQYSMTVTASVGTWQYTQTFSVTVQENSLAIPPMRLDPVSLSSFVGFPLTPIVRNANDEVVLEVDMIRGVKPIPGIERTYNTFHPNPPSVQPEWGKNMPESTPVQADVNYIEQPMIAHIQYGGTMPLTITANRALTLTVAGMPGHRDDTSLDYTWYINGQVVGSSQAPAFDVPASWPLLEKGNTYFVKLTYRRANQTVSLVSARAPITVLPAPAQPEQPVQGLAVQRLTEAPQQLRTQLQLPAPGQLAVTLTPHVPFVVGGTIDSQRIEADGKPHVLANTHPVVPVMIQLAQTNIVPPTTTVATVTWTQAQTPA</sequence>
<reference evidence="1 2" key="1">
    <citation type="journal article" date="2015" name="Genome Announc.">
        <title>Expanding the biotechnology potential of lactobacilli through comparative genomics of 213 strains and associated genera.</title>
        <authorList>
            <person name="Sun Z."/>
            <person name="Harris H.M."/>
            <person name="McCann A."/>
            <person name="Guo C."/>
            <person name="Argimon S."/>
            <person name="Zhang W."/>
            <person name="Yang X."/>
            <person name="Jeffery I.B."/>
            <person name="Cooney J.C."/>
            <person name="Kagawa T.F."/>
            <person name="Liu W."/>
            <person name="Song Y."/>
            <person name="Salvetti E."/>
            <person name="Wrobel A."/>
            <person name="Rasinkangas P."/>
            <person name="Parkhill J."/>
            <person name="Rea M.C."/>
            <person name="O'Sullivan O."/>
            <person name="Ritari J."/>
            <person name="Douillard F.P."/>
            <person name="Paul Ross R."/>
            <person name="Yang R."/>
            <person name="Briner A.E."/>
            <person name="Felis G.E."/>
            <person name="de Vos W.M."/>
            <person name="Barrangou R."/>
            <person name="Klaenhammer T.R."/>
            <person name="Caufield P.W."/>
            <person name="Cui Y."/>
            <person name="Zhang H."/>
            <person name="O'Toole P.W."/>
        </authorList>
    </citation>
    <scope>NUCLEOTIDE SEQUENCE [LARGE SCALE GENOMIC DNA]</scope>
    <source>
        <strain evidence="1 2">DSM 24301</strain>
    </source>
</reference>
<keyword evidence="2" id="KW-1185">Reference proteome</keyword>
<dbReference type="Proteomes" id="UP000050969">
    <property type="component" value="Unassembled WGS sequence"/>
</dbReference>
<dbReference type="STRING" id="1293598.IV56_GL001272"/>
<protein>
    <submittedName>
        <fullName evidence="1">Uncharacterized protein</fullName>
    </submittedName>
</protein>
<evidence type="ECO:0000313" key="1">
    <source>
        <dbReference type="EMBL" id="KRO16489.1"/>
    </source>
</evidence>
<organism evidence="1 2">
    <name type="scientific">Lacticaseibacillus saniviri JCM 17471 = DSM 24301</name>
    <dbReference type="NCBI Taxonomy" id="1293598"/>
    <lineage>
        <taxon>Bacteria</taxon>
        <taxon>Bacillati</taxon>
        <taxon>Bacillota</taxon>
        <taxon>Bacilli</taxon>
        <taxon>Lactobacillales</taxon>
        <taxon>Lactobacillaceae</taxon>
        <taxon>Lacticaseibacillus</taxon>
    </lineage>
</organism>
<evidence type="ECO:0000313" key="2">
    <source>
        <dbReference type="Proteomes" id="UP000050969"/>
    </source>
</evidence>
<accession>A0A0R2MSM3</accession>
<proteinExistence type="predicted"/>
<gene>
    <name evidence="1" type="ORF">IV56_GL001272</name>
</gene>
<dbReference type="PATRIC" id="fig|1293598.4.peg.1336"/>
<comment type="caution">
    <text evidence="1">The sequence shown here is derived from an EMBL/GenBank/DDBJ whole genome shotgun (WGS) entry which is preliminary data.</text>
</comment>
<name>A0A0R2MSM3_9LACO</name>
<dbReference type="AlphaFoldDB" id="A0A0R2MSM3"/>
<dbReference type="RefSeq" id="WP_056993054.1">
    <property type="nucleotide sequence ID" value="NZ_JQCE01000038.1"/>
</dbReference>